<organism evidence="4 5">
    <name type="scientific">Adonisia turfae CCMR0082</name>
    <dbReference type="NCBI Taxonomy" id="2304604"/>
    <lineage>
        <taxon>Bacteria</taxon>
        <taxon>Bacillati</taxon>
        <taxon>Cyanobacteriota</taxon>
        <taxon>Adonisia</taxon>
        <taxon>Adonisia turfae</taxon>
    </lineage>
</organism>
<evidence type="ECO:0000313" key="4">
    <source>
        <dbReference type="EMBL" id="NEZ61528.1"/>
    </source>
</evidence>
<dbReference type="Pfam" id="PF00145">
    <property type="entry name" value="DNA_methylase"/>
    <property type="match status" value="1"/>
</dbReference>
<keyword evidence="2 4" id="KW-0808">Transferase</keyword>
<dbReference type="SUPFAM" id="SSF53335">
    <property type="entry name" value="S-adenosyl-L-methionine-dependent methyltransferases"/>
    <property type="match status" value="1"/>
</dbReference>
<dbReference type="Gene3D" id="3.40.50.150">
    <property type="entry name" value="Vaccinia Virus protein VP39"/>
    <property type="match status" value="1"/>
</dbReference>
<dbReference type="GO" id="GO:0008168">
    <property type="term" value="F:methyltransferase activity"/>
    <property type="evidence" value="ECO:0007669"/>
    <property type="project" value="UniProtKB-KW"/>
</dbReference>
<dbReference type="AlphaFoldDB" id="A0A6M0RZ76"/>
<dbReference type="RefSeq" id="WP_163659363.1">
    <property type="nucleotide sequence ID" value="NZ_QZCE01000001.1"/>
</dbReference>
<reference evidence="4 5" key="1">
    <citation type="journal article" date="2020" name="Microb. Ecol.">
        <title>Ecogenomics of the Marine Benthic Filamentous Cyanobacterium Adonisia.</title>
        <authorList>
            <person name="Walter J.M."/>
            <person name="Coutinho F.H."/>
            <person name="Leomil L."/>
            <person name="Hargreaves P.I."/>
            <person name="Campeao M.E."/>
            <person name="Vieira V.V."/>
            <person name="Silva B.S."/>
            <person name="Fistarol G.O."/>
            <person name="Salomon P.S."/>
            <person name="Sawabe T."/>
            <person name="Mino S."/>
            <person name="Hosokawa M."/>
            <person name="Miyashita H."/>
            <person name="Maruyama F."/>
            <person name="van Verk M.C."/>
            <person name="Dutilh B.E."/>
            <person name="Thompson C.C."/>
            <person name="Thompson F.L."/>
        </authorList>
    </citation>
    <scope>NUCLEOTIDE SEQUENCE [LARGE SCALE GENOMIC DNA]</scope>
    <source>
        <strain evidence="4 5">CCMR0082</strain>
    </source>
</reference>
<proteinExistence type="predicted"/>
<dbReference type="GO" id="GO:0009307">
    <property type="term" value="P:DNA restriction-modification system"/>
    <property type="evidence" value="ECO:0007669"/>
    <property type="project" value="UniProtKB-KW"/>
</dbReference>
<comment type="caution">
    <text evidence="4">The sequence shown here is derived from an EMBL/GenBank/DDBJ whole genome shotgun (WGS) entry which is preliminary data.</text>
</comment>
<gene>
    <name evidence="4" type="ORF">D0962_01845</name>
</gene>
<evidence type="ECO:0000256" key="1">
    <source>
        <dbReference type="ARBA" id="ARBA00022603"/>
    </source>
</evidence>
<evidence type="ECO:0000256" key="3">
    <source>
        <dbReference type="ARBA" id="ARBA00022747"/>
    </source>
</evidence>
<evidence type="ECO:0000256" key="2">
    <source>
        <dbReference type="ARBA" id="ARBA00022679"/>
    </source>
</evidence>
<evidence type="ECO:0000313" key="5">
    <source>
        <dbReference type="Proteomes" id="UP000473574"/>
    </source>
</evidence>
<dbReference type="InterPro" id="IPR001525">
    <property type="entry name" value="C5_MeTfrase"/>
</dbReference>
<sequence length="218" mass="24184">MKPKLLDLFCCAGGAAMGYHEAGFDVVGVDINPQPRYPFQFHQMDWETALEELDLSGFSVIHASPPCQSYSCTKSFSKSKAPKLITEVRERLQGTEKPYVIENVKGARRDMLNPITLRGNMFGLQVIRDRLFEINPFLLAPPLVPVNGSTGSHRGISRLSDGGGYITVAGHNFLTHEARQAMAINWMNQKELAQAIPPAYTRWIGEQLMNVCFGEAVA</sequence>
<accession>A0A6M0RZ76</accession>
<dbReference type="InterPro" id="IPR029063">
    <property type="entry name" value="SAM-dependent_MTases_sf"/>
</dbReference>
<protein>
    <submittedName>
        <fullName evidence="4">DNA cytosine methyltransferase</fullName>
    </submittedName>
</protein>
<dbReference type="EMBL" id="QZCE01000001">
    <property type="protein sequence ID" value="NEZ61528.1"/>
    <property type="molecule type" value="Genomic_DNA"/>
</dbReference>
<keyword evidence="3" id="KW-0680">Restriction system</keyword>
<name>A0A6M0RZ76_9CYAN</name>
<dbReference type="Proteomes" id="UP000473574">
    <property type="component" value="Unassembled WGS sequence"/>
</dbReference>
<keyword evidence="1 4" id="KW-0489">Methyltransferase</keyword>
<dbReference type="GO" id="GO:0032259">
    <property type="term" value="P:methylation"/>
    <property type="evidence" value="ECO:0007669"/>
    <property type="project" value="UniProtKB-KW"/>
</dbReference>